<dbReference type="eggNOG" id="COG1846">
    <property type="taxonomic scope" value="Bacteria"/>
</dbReference>
<protein>
    <submittedName>
        <fullName evidence="2">MarR family transcriptional regulator</fullName>
    </submittedName>
</protein>
<dbReference type="Pfam" id="PF13601">
    <property type="entry name" value="HTH_34"/>
    <property type="match status" value="1"/>
</dbReference>
<dbReference type="InterPro" id="IPR027395">
    <property type="entry name" value="WH_DNA-bd_dom"/>
</dbReference>
<keyword evidence="3" id="KW-1185">Reference proteome</keyword>
<dbReference type="EMBL" id="JGZE01000001">
    <property type="protein sequence ID" value="KFI80409.1"/>
    <property type="molecule type" value="Genomic_DNA"/>
</dbReference>
<evidence type="ECO:0000259" key="1">
    <source>
        <dbReference type="Pfam" id="PF13601"/>
    </source>
</evidence>
<dbReference type="OrthoDB" id="4952043at2"/>
<comment type="caution">
    <text evidence="2">The sequence shown here is derived from an EMBL/GenBank/DDBJ whole genome shotgun (WGS) entry which is preliminary data.</text>
</comment>
<dbReference type="AlphaFoldDB" id="A0A087CAV9"/>
<dbReference type="InterPro" id="IPR036388">
    <property type="entry name" value="WH-like_DNA-bd_sf"/>
</dbReference>
<dbReference type="Gene3D" id="1.10.10.10">
    <property type="entry name" value="Winged helix-like DNA-binding domain superfamily/Winged helix DNA-binding domain"/>
    <property type="match status" value="1"/>
</dbReference>
<gene>
    <name evidence="2" type="ORF">BMON_0283</name>
</gene>
<reference evidence="2 3" key="1">
    <citation type="submission" date="2014-03" db="EMBL/GenBank/DDBJ databases">
        <title>Genomics of Bifidobacteria.</title>
        <authorList>
            <person name="Ventura M."/>
            <person name="Milani C."/>
            <person name="Lugli G.A."/>
        </authorList>
    </citation>
    <scope>NUCLEOTIDE SEQUENCE [LARGE SCALE GENOMIC DNA]</scope>
    <source>
        <strain evidence="2 3">DSM 21395</strain>
    </source>
</reference>
<evidence type="ECO:0000313" key="3">
    <source>
        <dbReference type="Proteomes" id="UP000029082"/>
    </source>
</evidence>
<feature type="domain" description="Winged helix DNA-binding" evidence="1">
    <location>
        <begin position="18"/>
        <end position="96"/>
    </location>
</feature>
<dbReference type="SUPFAM" id="SSF46785">
    <property type="entry name" value="Winged helix' DNA-binding domain"/>
    <property type="match status" value="1"/>
</dbReference>
<dbReference type="PANTHER" id="PTHR37318:SF1">
    <property type="entry name" value="BSL7504 PROTEIN"/>
    <property type="match status" value="1"/>
</dbReference>
<dbReference type="InterPro" id="IPR036390">
    <property type="entry name" value="WH_DNA-bd_sf"/>
</dbReference>
<proteinExistence type="predicted"/>
<dbReference type="PANTHER" id="PTHR37318">
    <property type="entry name" value="BSL7504 PROTEIN"/>
    <property type="match status" value="1"/>
</dbReference>
<accession>A0A087CAV9</accession>
<name>A0A087CAV9_9BIFI</name>
<organism evidence="2 3">
    <name type="scientific">Bifidobacterium mongoliense DSM 21395</name>
    <dbReference type="NCBI Taxonomy" id="1437603"/>
    <lineage>
        <taxon>Bacteria</taxon>
        <taxon>Bacillati</taxon>
        <taxon>Actinomycetota</taxon>
        <taxon>Actinomycetes</taxon>
        <taxon>Bifidobacteriales</taxon>
        <taxon>Bifidobacteriaceae</taxon>
        <taxon>Bifidobacterium</taxon>
    </lineage>
</organism>
<sequence length="100" mass="11309">MNLSDDLQDWDRIILSPLRFTIMSLINQADAVGFADIRRAAQTTPQTLSKQVTILENAGYINVSKIARGRRILTEISATDEGRRAFKRQIDILKHIADAR</sequence>
<dbReference type="GeneID" id="93095150"/>
<dbReference type="Proteomes" id="UP000029082">
    <property type="component" value="Unassembled WGS sequence"/>
</dbReference>
<evidence type="ECO:0000313" key="2">
    <source>
        <dbReference type="EMBL" id="KFI80409.1"/>
    </source>
</evidence>
<dbReference type="RefSeq" id="WP_033513732.1">
    <property type="nucleotide sequence ID" value="NZ_JDUO01000029.1"/>
</dbReference>